<organism evidence="15 16">
    <name type="scientific">Emydomyces testavorans</name>
    <dbReference type="NCBI Taxonomy" id="2070801"/>
    <lineage>
        <taxon>Eukaryota</taxon>
        <taxon>Fungi</taxon>
        <taxon>Dikarya</taxon>
        <taxon>Ascomycota</taxon>
        <taxon>Pezizomycotina</taxon>
        <taxon>Eurotiomycetes</taxon>
        <taxon>Eurotiomycetidae</taxon>
        <taxon>Onygenales</taxon>
        <taxon>Nannizziopsiaceae</taxon>
        <taxon>Emydomyces</taxon>
    </lineage>
</organism>
<dbReference type="PROSITE" id="PS51892">
    <property type="entry name" value="SUBTILASE"/>
    <property type="match status" value="1"/>
</dbReference>
<dbReference type="AlphaFoldDB" id="A0AAF0DMS0"/>
<keyword evidence="10" id="KW-0325">Glycoprotein</keyword>
<protein>
    <recommendedName>
        <fullName evidence="17">Subtilisin-like protein</fullName>
    </recommendedName>
</protein>
<evidence type="ECO:0000256" key="9">
    <source>
        <dbReference type="ARBA" id="ARBA00023145"/>
    </source>
</evidence>
<dbReference type="GO" id="GO:0016020">
    <property type="term" value="C:membrane"/>
    <property type="evidence" value="ECO:0007669"/>
    <property type="project" value="InterPro"/>
</dbReference>
<dbReference type="InterPro" id="IPR023827">
    <property type="entry name" value="Peptidase_S8_Asp-AS"/>
</dbReference>
<evidence type="ECO:0000256" key="11">
    <source>
        <dbReference type="PROSITE-ProRule" id="PRU01240"/>
    </source>
</evidence>
<keyword evidence="8" id="KW-0843">Virulence</keyword>
<dbReference type="Gene3D" id="3.40.50.200">
    <property type="entry name" value="Peptidase S8/S53 domain"/>
    <property type="match status" value="2"/>
</dbReference>
<gene>
    <name evidence="15" type="ORF">PRK78_007173</name>
</gene>
<dbReference type="EMBL" id="CP120631">
    <property type="protein sequence ID" value="WEW61681.1"/>
    <property type="molecule type" value="Genomic_DNA"/>
</dbReference>
<dbReference type="PROSITE" id="PS00136">
    <property type="entry name" value="SUBTILASE_ASP"/>
    <property type="match status" value="1"/>
</dbReference>
<name>A0AAF0DMS0_9EURO</name>
<dbReference type="Pfam" id="PF06280">
    <property type="entry name" value="fn3_5"/>
    <property type="match status" value="1"/>
</dbReference>
<evidence type="ECO:0000256" key="1">
    <source>
        <dbReference type="ARBA" id="ARBA00004613"/>
    </source>
</evidence>
<dbReference type="InterPro" id="IPR036852">
    <property type="entry name" value="Peptidase_S8/S53_dom_sf"/>
</dbReference>
<accession>A0AAF0DMS0</accession>
<evidence type="ECO:0000256" key="7">
    <source>
        <dbReference type="ARBA" id="ARBA00022825"/>
    </source>
</evidence>
<feature type="domain" description="C5a peptidase/Subtilisin-like protease SBT2-like Fn3-like" evidence="14">
    <location>
        <begin position="631"/>
        <end position="734"/>
    </location>
</feature>
<dbReference type="InterPro" id="IPR010435">
    <property type="entry name" value="C5a/SBT2-like_Fn3"/>
</dbReference>
<evidence type="ECO:0000256" key="5">
    <source>
        <dbReference type="ARBA" id="ARBA00022729"/>
    </source>
</evidence>
<evidence type="ECO:0000256" key="6">
    <source>
        <dbReference type="ARBA" id="ARBA00022801"/>
    </source>
</evidence>
<dbReference type="Pfam" id="PF00082">
    <property type="entry name" value="Peptidase_S8"/>
    <property type="match status" value="1"/>
</dbReference>
<keyword evidence="4" id="KW-0645">Protease</keyword>
<evidence type="ECO:0000256" key="12">
    <source>
        <dbReference type="SAM" id="SignalP"/>
    </source>
</evidence>
<feature type="domain" description="Peptidase S8/S53" evidence="13">
    <location>
        <begin position="172"/>
        <end position="584"/>
    </location>
</feature>
<dbReference type="InterPro" id="IPR000209">
    <property type="entry name" value="Peptidase_S8/S53_dom"/>
</dbReference>
<keyword evidence="9" id="KW-0865">Zymogen</keyword>
<sequence length="888" mass="95455">MGLFTSLAAVGLLCSLPVHCARAPADTFLFPGRDSNAPFVRKPEENFLKGGFIVQYKGDAQNFSELSGELTKRGLPPKHRFDFNHDLFHGCSFTLDETENPDRAINDIMATGNVEKVWPLRLMRRDPGLMQSKLPAGAKHGSPKLAKRASQDKLSTHVMTGVDKLHAQGLTGKGTFVAILDTGVDYKHPDLGGGFGHGHKIAKGYDFVGDNAHFGNPKPDNDPYESCGLHGTWASGIVAANPGLLNAPGVAPQATLGMYRIFDCLLWTSEDIVMSAYLKAYDDGADVISLSFGSYSGVHDDPLGLVVSKIVSKGVICVAASGEAGGPPFQANSPASALGVLSVGTVENTVKPIFRFLGNYSVPGGKNQIFEYEPTDIPLTKTRNLWTWNYTMDFADPYSLLGCPDFPDNVPDLKENVVLVPFCLGTMLDAIGLGVKYLMLHDHGEILPAVATKSDDVLSGFGIVTRQQGNEWQSDFLKGAHATLTFTDPEHPEYRYREVPNEVGGSVNLWSSWGPTLELDPAPMVSAPGGNVLATLPKRDGFYGVLSRAGGAAPYAAGVAALLKQNNKKINPKSVLQVLSTTANPMKFNDGKSSDDTFAPPIQQGGGLINAHSAIHTKSTISETHIKVGGKKDTMITLRNNGDKEQTYSISHQASHTVYTVFSDLQTRGTLPEIASAGAVLSFPQKLKVGPKATVKFQIQFKPPNDLAKERVPIYSGHIIIKEQGGAELSVPYLGSPTNPAEIEPFHKPSTYLAATDDISKKVDPDRVFQFPRGNITDIEDFNLPIMMVGLDFYTSDIQAEIIPEHPIEGFKGKLGGGEPFGPFPPGLLIPIPVFGNLASGKMVPEGKFTVSVKGIKYLGDKGASKFQQLTSSSFGVQYVGQEKKGGN</sequence>
<comment type="similarity">
    <text evidence="2 11">Belongs to the peptidase S8 family.</text>
</comment>
<evidence type="ECO:0000313" key="15">
    <source>
        <dbReference type="EMBL" id="WEW61681.1"/>
    </source>
</evidence>
<comment type="subcellular location">
    <subcellularLocation>
        <location evidence="1">Secreted</location>
    </subcellularLocation>
</comment>
<evidence type="ECO:0000259" key="14">
    <source>
        <dbReference type="Pfam" id="PF06280"/>
    </source>
</evidence>
<evidence type="ECO:0000256" key="4">
    <source>
        <dbReference type="ARBA" id="ARBA00022670"/>
    </source>
</evidence>
<dbReference type="InterPro" id="IPR015500">
    <property type="entry name" value="Peptidase_S8_subtilisin-rel"/>
</dbReference>
<keyword evidence="3" id="KW-0964">Secreted</keyword>
<reference evidence="15" key="1">
    <citation type="submission" date="2023-03" db="EMBL/GenBank/DDBJ databases">
        <title>Emydomyces testavorans Genome Sequence.</title>
        <authorList>
            <person name="Hoyer L."/>
        </authorList>
    </citation>
    <scope>NUCLEOTIDE SEQUENCE</scope>
    <source>
        <strain evidence="15">16-2883</strain>
    </source>
</reference>
<dbReference type="PANTHER" id="PTHR43806">
    <property type="entry name" value="PEPTIDASE S8"/>
    <property type="match status" value="1"/>
</dbReference>
<dbReference type="InterPro" id="IPR034187">
    <property type="entry name" value="Peptidases_S8_5"/>
</dbReference>
<keyword evidence="16" id="KW-1185">Reference proteome</keyword>
<evidence type="ECO:0000259" key="13">
    <source>
        <dbReference type="Pfam" id="PF00082"/>
    </source>
</evidence>
<dbReference type="PRINTS" id="PR00723">
    <property type="entry name" value="SUBTILISIN"/>
</dbReference>
<dbReference type="GO" id="GO:0005576">
    <property type="term" value="C:extracellular region"/>
    <property type="evidence" value="ECO:0007669"/>
    <property type="project" value="UniProtKB-SubCell"/>
</dbReference>
<proteinExistence type="inferred from homology"/>
<keyword evidence="6" id="KW-0378">Hydrolase</keyword>
<dbReference type="PANTHER" id="PTHR43806:SF66">
    <property type="entry name" value="SERIN ENDOPEPTIDASE"/>
    <property type="match status" value="1"/>
</dbReference>
<dbReference type="Proteomes" id="UP001219355">
    <property type="component" value="Chromosome 5"/>
</dbReference>
<evidence type="ECO:0000256" key="2">
    <source>
        <dbReference type="ARBA" id="ARBA00011073"/>
    </source>
</evidence>
<comment type="caution">
    <text evidence="11">Lacks conserved residue(s) required for the propagation of feature annotation.</text>
</comment>
<dbReference type="GO" id="GO:0004252">
    <property type="term" value="F:serine-type endopeptidase activity"/>
    <property type="evidence" value="ECO:0007669"/>
    <property type="project" value="InterPro"/>
</dbReference>
<keyword evidence="5 12" id="KW-0732">Signal</keyword>
<dbReference type="CDD" id="cd07489">
    <property type="entry name" value="Peptidases_S8_5"/>
    <property type="match status" value="1"/>
</dbReference>
<evidence type="ECO:0000256" key="8">
    <source>
        <dbReference type="ARBA" id="ARBA00023026"/>
    </source>
</evidence>
<evidence type="ECO:0008006" key="17">
    <source>
        <dbReference type="Google" id="ProtNLM"/>
    </source>
</evidence>
<feature type="signal peptide" evidence="12">
    <location>
        <begin position="1"/>
        <end position="20"/>
    </location>
</feature>
<evidence type="ECO:0000313" key="16">
    <source>
        <dbReference type="Proteomes" id="UP001219355"/>
    </source>
</evidence>
<evidence type="ECO:0000256" key="10">
    <source>
        <dbReference type="ARBA" id="ARBA00023180"/>
    </source>
</evidence>
<evidence type="ECO:0000256" key="3">
    <source>
        <dbReference type="ARBA" id="ARBA00022525"/>
    </source>
</evidence>
<dbReference type="SUPFAM" id="SSF52743">
    <property type="entry name" value="Subtilisin-like"/>
    <property type="match status" value="1"/>
</dbReference>
<dbReference type="GO" id="GO:0006508">
    <property type="term" value="P:proteolysis"/>
    <property type="evidence" value="ECO:0007669"/>
    <property type="project" value="UniProtKB-KW"/>
</dbReference>
<feature type="chain" id="PRO_5041913472" description="Subtilisin-like protein" evidence="12">
    <location>
        <begin position="21"/>
        <end position="888"/>
    </location>
</feature>
<keyword evidence="7" id="KW-0720">Serine protease</keyword>
<dbReference type="InterPro" id="IPR050131">
    <property type="entry name" value="Peptidase_S8_subtilisin-like"/>
</dbReference>